<organism evidence="1 2">
    <name type="scientific">Acidiferrobacter thiooxydans</name>
    <dbReference type="NCBI Taxonomy" id="163359"/>
    <lineage>
        <taxon>Bacteria</taxon>
        <taxon>Pseudomonadati</taxon>
        <taxon>Pseudomonadota</taxon>
        <taxon>Gammaproteobacteria</taxon>
        <taxon>Acidiferrobacterales</taxon>
        <taxon>Acidiferrobacteraceae</taxon>
        <taxon>Acidiferrobacter</taxon>
    </lineage>
</organism>
<proteinExistence type="predicted"/>
<sequence>MDLILGLIFGIIGSAYFVYGRKQQHATALFAGVALMIFPMLVSGEVWLIIGGLAFTVLPFVVSI</sequence>
<dbReference type="Proteomes" id="UP000253250">
    <property type="component" value="Unassembled WGS sequence"/>
</dbReference>
<dbReference type="EMBL" id="PSYR01000001">
    <property type="protein sequence ID" value="RCN58298.1"/>
    <property type="molecule type" value="Genomic_DNA"/>
</dbReference>
<comment type="caution">
    <text evidence="1">The sequence shown here is derived from an EMBL/GenBank/DDBJ whole genome shotgun (WGS) entry which is preliminary data.</text>
</comment>
<dbReference type="RefSeq" id="WP_065969016.1">
    <property type="nucleotide sequence ID" value="NZ_CP080624.1"/>
</dbReference>
<evidence type="ECO:0000313" key="1">
    <source>
        <dbReference type="EMBL" id="RCN58298.1"/>
    </source>
</evidence>
<reference evidence="1 2" key="1">
    <citation type="submission" date="2018-02" db="EMBL/GenBank/DDBJ databases">
        <title>Insights into the biology of acidophilic members of the Acidiferrobacteraceae family derived from comparative genomic analyses.</title>
        <authorList>
            <person name="Issotta F."/>
            <person name="Thyssen C."/>
            <person name="Mena C."/>
            <person name="Moya A."/>
            <person name="Bellenberg S."/>
            <person name="Sproer C."/>
            <person name="Covarrubias P.C."/>
            <person name="Sand W."/>
            <person name="Quatrini R."/>
            <person name="Vera M."/>
        </authorList>
    </citation>
    <scope>NUCLEOTIDE SEQUENCE [LARGE SCALE GENOMIC DNA]</scope>
    <source>
        <strain evidence="2">m-1</strain>
    </source>
</reference>
<dbReference type="OrthoDB" id="9804360at2"/>
<dbReference type="STRING" id="163359.A9R16_08030"/>
<name>A0A1C2G3P4_9GAMM</name>
<evidence type="ECO:0000313" key="2">
    <source>
        <dbReference type="Proteomes" id="UP000253250"/>
    </source>
</evidence>
<dbReference type="AlphaFoldDB" id="A0A1C2G3P4"/>
<protein>
    <submittedName>
        <fullName evidence="1">Amino acid transport protein</fullName>
    </submittedName>
</protein>
<gene>
    <name evidence="1" type="ORF">C4900_00405</name>
</gene>
<accession>A0A1C2G3P4</accession>
<keyword evidence="2" id="KW-1185">Reference proteome</keyword>